<sequence>MTAMEYTALGVSVLIFMIGLAGSLLPVVPGALIVWLGVIVHRLWMGAEDSVTWKIVILGGVLTLLGQLADFVMGVWGARRFGATWKGAVGAFVGAFVGFFIPPPLFWLIVGPILGAVIGELAAGRSFRDGGKAGIGTVVGGILAFALKFGISVCVICLFFLDLFFV</sequence>
<protein>
    <submittedName>
        <fullName evidence="2">DUF456 domain-containing protein</fullName>
    </submittedName>
</protein>
<keyword evidence="1" id="KW-1133">Transmembrane helix</keyword>
<keyword evidence="1" id="KW-0472">Membrane</keyword>
<dbReference type="Pfam" id="PF04306">
    <property type="entry name" value="DUF456"/>
    <property type="match status" value="1"/>
</dbReference>
<feature type="transmembrane region" description="Helical" evidence="1">
    <location>
        <begin position="55"/>
        <end position="76"/>
    </location>
</feature>
<dbReference type="InterPro" id="IPR007403">
    <property type="entry name" value="DUF456"/>
</dbReference>
<name>A0ABU1AJY6_9BACT</name>
<dbReference type="EMBL" id="JARXIC010000018">
    <property type="protein sequence ID" value="MDQ8195131.1"/>
    <property type="molecule type" value="Genomic_DNA"/>
</dbReference>
<evidence type="ECO:0000256" key="1">
    <source>
        <dbReference type="SAM" id="Phobius"/>
    </source>
</evidence>
<feature type="transmembrane region" description="Helical" evidence="1">
    <location>
        <begin position="83"/>
        <end position="100"/>
    </location>
</feature>
<dbReference type="Proteomes" id="UP001243717">
    <property type="component" value="Unassembled WGS sequence"/>
</dbReference>
<evidence type="ECO:0000313" key="2">
    <source>
        <dbReference type="EMBL" id="MDQ8195131.1"/>
    </source>
</evidence>
<reference evidence="2 3" key="1">
    <citation type="submission" date="2023-04" db="EMBL/GenBank/DDBJ databases">
        <title>A novel bacteria isolated from coastal sediment.</title>
        <authorList>
            <person name="Liu X.-J."/>
            <person name="Du Z.-J."/>
        </authorList>
    </citation>
    <scope>NUCLEOTIDE SEQUENCE [LARGE SCALE GENOMIC DNA]</scope>
    <source>
        <strain evidence="2 3">SDUM461004</strain>
    </source>
</reference>
<organism evidence="2 3">
    <name type="scientific">Thalassobacterium sedimentorum</name>
    <dbReference type="NCBI Taxonomy" id="3041258"/>
    <lineage>
        <taxon>Bacteria</taxon>
        <taxon>Pseudomonadati</taxon>
        <taxon>Verrucomicrobiota</taxon>
        <taxon>Opitutia</taxon>
        <taxon>Puniceicoccales</taxon>
        <taxon>Coraliomargaritaceae</taxon>
        <taxon>Thalassobacterium</taxon>
    </lineage>
</organism>
<keyword evidence="1" id="KW-0812">Transmembrane</keyword>
<dbReference type="PANTHER" id="PTHR39165">
    <property type="entry name" value="IG HYPOTHETICAL 17883"/>
    <property type="match status" value="1"/>
</dbReference>
<dbReference type="RefSeq" id="WP_308985591.1">
    <property type="nucleotide sequence ID" value="NZ_JARXIC010000018.1"/>
</dbReference>
<proteinExistence type="predicted"/>
<comment type="caution">
    <text evidence="2">The sequence shown here is derived from an EMBL/GenBank/DDBJ whole genome shotgun (WGS) entry which is preliminary data.</text>
</comment>
<feature type="transmembrane region" description="Helical" evidence="1">
    <location>
        <begin position="12"/>
        <end position="35"/>
    </location>
</feature>
<keyword evidence="3" id="KW-1185">Reference proteome</keyword>
<evidence type="ECO:0000313" key="3">
    <source>
        <dbReference type="Proteomes" id="UP001243717"/>
    </source>
</evidence>
<feature type="transmembrane region" description="Helical" evidence="1">
    <location>
        <begin position="135"/>
        <end position="161"/>
    </location>
</feature>
<accession>A0ABU1AJY6</accession>
<gene>
    <name evidence="2" type="ORF">QEH59_11895</name>
</gene>
<dbReference type="PANTHER" id="PTHR39165:SF1">
    <property type="entry name" value="DUF456 DOMAIN-CONTAINING PROTEIN"/>
    <property type="match status" value="1"/>
</dbReference>